<dbReference type="Proteomes" id="UP000775213">
    <property type="component" value="Unassembled WGS sequence"/>
</dbReference>
<gene>
    <name evidence="1" type="ORF">IEQ34_015489</name>
</gene>
<comment type="caution">
    <text evidence="1">The sequence shown here is derived from an EMBL/GenBank/DDBJ whole genome shotgun (WGS) entry which is preliminary data.</text>
</comment>
<proteinExistence type="predicted"/>
<dbReference type="AlphaFoldDB" id="A0AAV7GGT7"/>
<dbReference type="EMBL" id="JAGFBR010000014">
    <property type="protein sequence ID" value="KAH0455457.1"/>
    <property type="molecule type" value="Genomic_DNA"/>
</dbReference>
<evidence type="ECO:0000313" key="2">
    <source>
        <dbReference type="Proteomes" id="UP000775213"/>
    </source>
</evidence>
<name>A0AAV7GGT7_DENCH</name>
<dbReference type="GO" id="GO:0009507">
    <property type="term" value="C:chloroplast"/>
    <property type="evidence" value="ECO:0007669"/>
    <property type="project" value="TreeGrafter"/>
</dbReference>
<dbReference type="PANTHER" id="PTHR36796:SF1">
    <property type="entry name" value="PROTEIN KINASE SUPERFAMILY PROTEIN"/>
    <property type="match status" value="1"/>
</dbReference>
<evidence type="ECO:0000313" key="1">
    <source>
        <dbReference type="EMBL" id="KAH0455457.1"/>
    </source>
</evidence>
<sequence length="377" mass="41435">MRLVDIRLYLVGSTPQSPCEAWLTTPFTLVVSPHWQASDLYPDRLALIKRTSDFTRLSGSPTESLGGIPHHHFYSGCSVKDYADSNFVAHLLLLRSGKSIESPLSAVPKGAGGDGILSPSILLFEMISQVVGFTYRLREPDRVPGRHSSPPLYSGCSVKDYADSNFVAYLLLLRSGRSIESPLSAVPKGAGGDGILSPSILLFEMISQVNIELSTPTVSIWSGGYETLYIYFLIYSALTIGVKASLITNPDDFVVGKYVGEYGFMNVASYSSFQPGGPSDTKNIEVPNIGYSSEDIERLRIQYIGEGKVKMRLYEGRVVKDMMVANELNCHASLQEDSKIVYENIQILSPDPSSPTLDSTRAIRCRLSNRQTIHSRC</sequence>
<organism evidence="1 2">
    <name type="scientific">Dendrobium chrysotoxum</name>
    <name type="common">Orchid</name>
    <dbReference type="NCBI Taxonomy" id="161865"/>
    <lineage>
        <taxon>Eukaryota</taxon>
        <taxon>Viridiplantae</taxon>
        <taxon>Streptophyta</taxon>
        <taxon>Embryophyta</taxon>
        <taxon>Tracheophyta</taxon>
        <taxon>Spermatophyta</taxon>
        <taxon>Magnoliopsida</taxon>
        <taxon>Liliopsida</taxon>
        <taxon>Asparagales</taxon>
        <taxon>Orchidaceae</taxon>
        <taxon>Epidendroideae</taxon>
        <taxon>Malaxideae</taxon>
        <taxon>Dendrobiinae</taxon>
        <taxon>Dendrobium</taxon>
    </lineage>
</organism>
<reference evidence="1 2" key="1">
    <citation type="journal article" date="2021" name="Hortic Res">
        <title>Chromosome-scale assembly of the Dendrobium chrysotoxum genome enhances the understanding of orchid evolution.</title>
        <authorList>
            <person name="Zhang Y."/>
            <person name="Zhang G.Q."/>
            <person name="Zhang D."/>
            <person name="Liu X.D."/>
            <person name="Xu X.Y."/>
            <person name="Sun W.H."/>
            <person name="Yu X."/>
            <person name="Zhu X."/>
            <person name="Wang Z.W."/>
            <person name="Zhao X."/>
            <person name="Zhong W.Y."/>
            <person name="Chen H."/>
            <person name="Yin W.L."/>
            <person name="Huang T."/>
            <person name="Niu S.C."/>
            <person name="Liu Z.J."/>
        </authorList>
    </citation>
    <scope>NUCLEOTIDE SEQUENCE [LARGE SCALE GENOMIC DNA]</scope>
    <source>
        <strain evidence="1">Lindl</strain>
    </source>
</reference>
<accession>A0AAV7GGT7</accession>
<protein>
    <submittedName>
        <fullName evidence="1">Uncharacterized protein</fullName>
    </submittedName>
</protein>
<keyword evidence="2" id="KW-1185">Reference proteome</keyword>
<dbReference type="PANTHER" id="PTHR36796">
    <property type="entry name" value="PROTEIN KINASE SUPERFAMILY PROTEIN"/>
    <property type="match status" value="1"/>
</dbReference>